<gene>
    <name evidence="1" type="ORF">ABG768_013128</name>
</gene>
<organism evidence="1 2">
    <name type="scientific">Culter alburnus</name>
    <name type="common">Topmouth culter</name>
    <dbReference type="NCBI Taxonomy" id="194366"/>
    <lineage>
        <taxon>Eukaryota</taxon>
        <taxon>Metazoa</taxon>
        <taxon>Chordata</taxon>
        <taxon>Craniata</taxon>
        <taxon>Vertebrata</taxon>
        <taxon>Euteleostomi</taxon>
        <taxon>Actinopterygii</taxon>
        <taxon>Neopterygii</taxon>
        <taxon>Teleostei</taxon>
        <taxon>Ostariophysi</taxon>
        <taxon>Cypriniformes</taxon>
        <taxon>Xenocyprididae</taxon>
        <taxon>Xenocypridinae</taxon>
        <taxon>Culter</taxon>
    </lineage>
</organism>
<reference evidence="1 2" key="1">
    <citation type="submission" date="2024-05" db="EMBL/GenBank/DDBJ databases">
        <title>A high-quality chromosomal-level genome assembly of Topmouth culter (Culter alburnus).</title>
        <authorList>
            <person name="Zhao H."/>
        </authorList>
    </citation>
    <scope>NUCLEOTIDE SEQUENCE [LARGE SCALE GENOMIC DNA]</scope>
    <source>
        <strain evidence="1">CATC2023</strain>
        <tissue evidence="1">Muscle</tissue>
    </source>
</reference>
<dbReference type="Proteomes" id="UP001479290">
    <property type="component" value="Unassembled WGS sequence"/>
</dbReference>
<keyword evidence="2" id="KW-1185">Reference proteome</keyword>
<proteinExistence type="predicted"/>
<evidence type="ECO:0000313" key="1">
    <source>
        <dbReference type="EMBL" id="KAK9979714.1"/>
    </source>
</evidence>
<dbReference type="EMBL" id="JAWDJR010000002">
    <property type="protein sequence ID" value="KAK9979714.1"/>
    <property type="molecule type" value="Genomic_DNA"/>
</dbReference>
<accession>A0AAW2B4J9</accession>
<protein>
    <submittedName>
        <fullName evidence="1">Uncharacterized protein</fullName>
    </submittedName>
</protein>
<evidence type="ECO:0000313" key="2">
    <source>
        <dbReference type="Proteomes" id="UP001479290"/>
    </source>
</evidence>
<name>A0AAW2B4J9_CULAL</name>
<dbReference type="AlphaFoldDB" id="A0AAW2B4J9"/>
<comment type="caution">
    <text evidence="1">The sequence shown here is derived from an EMBL/GenBank/DDBJ whole genome shotgun (WGS) entry which is preliminary data.</text>
</comment>
<sequence length="81" mass="9537">MKFSVIMCSPVQKRPKKDTQVKHTRVERMRRLYMQCRAPELLIPQIPGPAQGSDGQENWEQEMDELVKWTHSLSLKELDDL</sequence>